<proteinExistence type="predicted"/>
<protein>
    <recommendedName>
        <fullName evidence="6">Secreted protein</fullName>
    </recommendedName>
</protein>
<dbReference type="AlphaFoldDB" id="A0A8T8HS43"/>
<keyword evidence="1" id="KW-0732">Signal</keyword>
<name>A0A8T8HS43_9PSEU</name>
<evidence type="ECO:0000313" key="4">
    <source>
        <dbReference type="Proteomes" id="UP000671828"/>
    </source>
</evidence>
<dbReference type="EMBL" id="CP072788">
    <property type="protein sequence ID" value="QTR01316.1"/>
    <property type="molecule type" value="Genomic_DNA"/>
</dbReference>
<reference evidence="3" key="2">
    <citation type="submission" date="2021-04" db="EMBL/GenBank/DDBJ databases">
        <title>Saccharothrix algeriensis WGS.</title>
        <authorList>
            <person name="Stuskova K."/>
            <person name="Hakalova E."/>
            <person name="Tebbal A.B."/>
            <person name="Eichmeier A."/>
        </authorList>
    </citation>
    <scope>NUCLEOTIDE SEQUENCE</scope>
    <source>
        <strain evidence="3">NRRL B-24137</strain>
    </source>
</reference>
<dbReference type="Proteomes" id="UP001195724">
    <property type="component" value="Unassembled WGS sequence"/>
</dbReference>
<evidence type="ECO:0000313" key="5">
    <source>
        <dbReference type="Proteomes" id="UP001195724"/>
    </source>
</evidence>
<accession>A0A8T8HS43</accession>
<evidence type="ECO:0000313" key="3">
    <source>
        <dbReference type="EMBL" id="QTR01316.1"/>
    </source>
</evidence>
<feature type="signal peptide" evidence="1">
    <location>
        <begin position="1"/>
        <end position="21"/>
    </location>
</feature>
<evidence type="ECO:0000313" key="2">
    <source>
        <dbReference type="EMBL" id="MBM7812601.1"/>
    </source>
</evidence>
<dbReference type="EMBL" id="JAFBCL010000001">
    <property type="protein sequence ID" value="MBM7812601.1"/>
    <property type="molecule type" value="Genomic_DNA"/>
</dbReference>
<sequence>MGKFIGFLALAWLGLATAVWTAPVGMTHSGGAVPEQEAADHPCAFDEAGMANCPDTSSYLWRLPAHGERTVTTTWEPSRSDIRTVTGTLTHENPDCPGSRISWTVVTDERTGGTLTDDDRQAELDIPVQRPLRRITLTLRREDAAACASALRWTDPRLEPPYALLP</sequence>
<evidence type="ECO:0000256" key="1">
    <source>
        <dbReference type="SAM" id="SignalP"/>
    </source>
</evidence>
<dbReference type="RefSeq" id="WP_204843353.1">
    <property type="nucleotide sequence ID" value="NZ_JAFBCL010000001.1"/>
</dbReference>
<evidence type="ECO:0008006" key="6">
    <source>
        <dbReference type="Google" id="ProtNLM"/>
    </source>
</evidence>
<dbReference type="Proteomes" id="UP000671828">
    <property type="component" value="Chromosome"/>
</dbReference>
<gene>
    <name evidence="3" type="ORF">J7S33_17825</name>
    <name evidence="2" type="ORF">JOE68_003466</name>
</gene>
<reference evidence="2 5" key="1">
    <citation type="submission" date="2021-01" db="EMBL/GenBank/DDBJ databases">
        <title>Sequencing the genomes of 1000 actinobacteria strains.</title>
        <authorList>
            <person name="Klenk H.-P."/>
        </authorList>
    </citation>
    <scope>NUCLEOTIDE SEQUENCE [LARGE SCALE GENOMIC DNA]</scope>
    <source>
        <strain evidence="2 5">DSM 44581</strain>
    </source>
</reference>
<keyword evidence="5" id="KW-1185">Reference proteome</keyword>
<feature type="chain" id="PRO_5038788546" description="Secreted protein" evidence="1">
    <location>
        <begin position="22"/>
        <end position="166"/>
    </location>
</feature>
<organism evidence="3 4">
    <name type="scientific">Saccharothrix algeriensis</name>
    <dbReference type="NCBI Taxonomy" id="173560"/>
    <lineage>
        <taxon>Bacteria</taxon>
        <taxon>Bacillati</taxon>
        <taxon>Actinomycetota</taxon>
        <taxon>Actinomycetes</taxon>
        <taxon>Pseudonocardiales</taxon>
        <taxon>Pseudonocardiaceae</taxon>
        <taxon>Saccharothrix</taxon>
    </lineage>
</organism>